<dbReference type="AlphaFoldDB" id="A0A409WPJ7"/>
<dbReference type="PANTHER" id="PTHR33840:SF2">
    <property type="entry name" value="TLE1 PHOSPHOLIPASE DOMAIN-CONTAINING PROTEIN"/>
    <property type="match status" value="1"/>
</dbReference>
<dbReference type="EMBL" id="NHYD01003329">
    <property type="protein sequence ID" value="PPQ80444.1"/>
    <property type="molecule type" value="Genomic_DNA"/>
</dbReference>
<evidence type="ECO:0000313" key="4">
    <source>
        <dbReference type="Proteomes" id="UP000283269"/>
    </source>
</evidence>
<feature type="compositionally biased region" description="Polar residues" evidence="1">
    <location>
        <begin position="238"/>
        <end position="251"/>
    </location>
</feature>
<comment type="caution">
    <text evidence="3">The sequence shown here is derived from an EMBL/GenBank/DDBJ whole genome shotgun (WGS) entry which is preliminary data.</text>
</comment>
<dbReference type="Pfam" id="PF09994">
    <property type="entry name" value="T6SS_Tle1-like_cat"/>
    <property type="match status" value="1"/>
</dbReference>
<evidence type="ECO:0000313" key="3">
    <source>
        <dbReference type="EMBL" id="PPQ80444.1"/>
    </source>
</evidence>
<dbReference type="OrthoDB" id="3162439at2759"/>
<dbReference type="Proteomes" id="UP000283269">
    <property type="component" value="Unassembled WGS sequence"/>
</dbReference>
<sequence>MSGSSTKSEAKSRTHVLCFDGTSNEYDADNTNVVKLFALLKKDDFDDQLCYYQAGVGTYFEPGVVSPLFEWGAKVLDLAFAWYLDQHVMDGYTFLMQNYRKGDKICIFGFSRGAYTARALGGFLYKVGLLPRDNEAQVTFAYKMYKRTDAAGIQLCAGFKQTYCQNVTIEFMGVWETVASVGVIMGRSLPFTNSNSAIKTFRHALALDEHRAKFRPNYYHRPAPTEMDSRLDPEDASSPVNQGGSSFTKGDNPSDDEAATSDKGKKNKRWGFFGVGETVKVKPTGKAIAPVLVEDDQTPSDVLEVWFSGCHSDVGGGAVTNDTINSLANISLRWMVREAMTSSCNIKFDAGALKRANIELDLEPSVPELEMDAVDALEPIHDSLKLSPLWWLLEIIPLQYSWQDAKGVWHRKWSFHLGRGRKIMDPHPKFHTTVMKRMQSPLKYTPKARFEAGSEAFVH</sequence>
<evidence type="ECO:0000256" key="1">
    <source>
        <dbReference type="SAM" id="MobiDB-lite"/>
    </source>
</evidence>
<dbReference type="InterPro" id="IPR018712">
    <property type="entry name" value="Tle1-like_cat"/>
</dbReference>
<feature type="domain" description="T6SS Phospholipase effector Tle1-like catalytic" evidence="2">
    <location>
        <begin position="13"/>
        <end position="338"/>
    </location>
</feature>
<name>A0A409WPJ7_PSICY</name>
<gene>
    <name evidence="3" type="ORF">CVT25_001771</name>
</gene>
<keyword evidence="4" id="KW-1185">Reference proteome</keyword>
<feature type="region of interest" description="Disordered" evidence="1">
    <location>
        <begin position="217"/>
        <end position="265"/>
    </location>
</feature>
<proteinExistence type="predicted"/>
<protein>
    <recommendedName>
        <fullName evidence="2">T6SS Phospholipase effector Tle1-like catalytic domain-containing protein</fullName>
    </recommendedName>
</protein>
<dbReference type="PANTHER" id="PTHR33840">
    <property type="match status" value="1"/>
</dbReference>
<dbReference type="STRING" id="93625.A0A409WPJ7"/>
<dbReference type="InParanoid" id="A0A409WPJ7"/>
<evidence type="ECO:0000259" key="2">
    <source>
        <dbReference type="Pfam" id="PF09994"/>
    </source>
</evidence>
<organism evidence="3 4">
    <name type="scientific">Psilocybe cyanescens</name>
    <dbReference type="NCBI Taxonomy" id="93625"/>
    <lineage>
        <taxon>Eukaryota</taxon>
        <taxon>Fungi</taxon>
        <taxon>Dikarya</taxon>
        <taxon>Basidiomycota</taxon>
        <taxon>Agaricomycotina</taxon>
        <taxon>Agaricomycetes</taxon>
        <taxon>Agaricomycetidae</taxon>
        <taxon>Agaricales</taxon>
        <taxon>Agaricineae</taxon>
        <taxon>Strophariaceae</taxon>
        <taxon>Psilocybe</taxon>
    </lineage>
</organism>
<accession>A0A409WPJ7</accession>
<reference evidence="3 4" key="1">
    <citation type="journal article" date="2018" name="Evol. Lett.">
        <title>Horizontal gene cluster transfer increased hallucinogenic mushroom diversity.</title>
        <authorList>
            <person name="Reynolds H.T."/>
            <person name="Vijayakumar V."/>
            <person name="Gluck-Thaler E."/>
            <person name="Korotkin H.B."/>
            <person name="Matheny P.B."/>
            <person name="Slot J.C."/>
        </authorList>
    </citation>
    <scope>NUCLEOTIDE SEQUENCE [LARGE SCALE GENOMIC DNA]</scope>
    <source>
        <strain evidence="3 4">2631</strain>
    </source>
</reference>